<protein>
    <recommendedName>
        <fullName evidence="2">WW domain-containing protein</fullName>
    </recommendedName>
</protein>
<evidence type="ECO:0000259" key="2">
    <source>
        <dbReference type="PROSITE" id="PS50020"/>
    </source>
</evidence>
<evidence type="ECO:0000313" key="3">
    <source>
        <dbReference type="EMBL" id="PHT69481.1"/>
    </source>
</evidence>
<evidence type="ECO:0000256" key="1">
    <source>
        <dbReference type="SAM" id="MobiDB-lite"/>
    </source>
</evidence>
<reference evidence="3 4" key="1">
    <citation type="journal article" date="2014" name="Nat. Genet.">
        <title>Genome sequence of the hot pepper provides insights into the evolution of pungency in Capsicum species.</title>
        <authorList>
            <person name="Kim S."/>
            <person name="Park M."/>
            <person name="Yeom S.I."/>
            <person name="Kim Y.M."/>
            <person name="Lee J.M."/>
            <person name="Lee H.A."/>
            <person name="Seo E."/>
            <person name="Choi J."/>
            <person name="Cheong K."/>
            <person name="Kim K.T."/>
            <person name="Jung K."/>
            <person name="Lee G.W."/>
            <person name="Oh S.K."/>
            <person name="Bae C."/>
            <person name="Kim S.B."/>
            <person name="Lee H.Y."/>
            <person name="Kim S.Y."/>
            <person name="Kim M.S."/>
            <person name="Kang B.C."/>
            <person name="Jo Y.D."/>
            <person name="Yang H.B."/>
            <person name="Jeong H.J."/>
            <person name="Kang W.H."/>
            <person name="Kwon J.K."/>
            <person name="Shin C."/>
            <person name="Lim J.Y."/>
            <person name="Park J.H."/>
            <person name="Huh J.H."/>
            <person name="Kim J.S."/>
            <person name="Kim B.D."/>
            <person name="Cohen O."/>
            <person name="Paran I."/>
            <person name="Suh M.C."/>
            <person name="Lee S.B."/>
            <person name="Kim Y.K."/>
            <person name="Shin Y."/>
            <person name="Noh S.J."/>
            <person name="Park J."/>
            <person name="Seo Y.S."/>
            <person name="Kwon S.Y."/>
            <person name="Kim H.A."/>
            <person name="Park J.M."/>
            <person name="Kim H.J."/>
            <person name="Choi S.B."/>
            <person name="Bosland P.W."/>
            <person name="Reeves G."/>
            <person name="Jo S.H."/>
            <person name="Lee B.W."/>
            <person name="Cho H.T."/>
            <person name="Choi H.S."/>
            <person name="Lee M.S."/>
            <person name="Yu Y."/>
            <person name="Do Choi Y."/>
            <person name="Park B.S."/>
            <person name="van Deynze A."/>
            <person name="Ashrafi H."/>
            <person name="Hill T."/>
            <person name="Kim W.T."/>
            <person name="Pai H.S."/>
            <person name="Ahn H.K."/>
            <person name="Yeam I."/>
            <person name="Giovannoni J.J."/>
            <person name="Rose J.K."/>
            <person name="Sorensen I."/>
            <person name="Lee S.J."/>
            <person name="Kim R.W."/>
            <person name="Choi I.Y."/>
            <person name="Choi B.S."/>
            <person name="Lim J.S."/>
            <person name="Lee Y.H."/>
            <person name="Choi D."/>
        </authorList>
    </citation>
    <scope>NUCLEOTIDE SEQUENCE [LARGE SCALE GENOMIC DNA]</scope>
    <source>
        <strain evidence="4">cv. CM334</strain>
    </source>
</reference>
<dbReference type="GO" id="GO:0045292">
    <property type="term" value="P:mRNA cis splicing, via spliceosome"/>
    <property type="evidence" value="ECO:0007669"/>
    <property type="project" value="InterPro"/>
</dbReference>
<evidence type="ECO:0000313" key="4">
    <source>
        <dbReference type="Proteomes" id="UP000222542"/>
    </source>
</evidence>
<dbReference type="EMBL" id="AYRZ02000011">
    <property type="protein sequence ID" value="PHT69481.1"/>
    <property type="molecule type" value="Genomic_DNA"/>
</dbReference>
<dbReference type="SUPFAM" id="SSF51045">
    <property type="entry name" value="WW domain"/>
    <property type="match status" value="1"/>
</dbReference>
<proteinExistence type="predicted"/>
<keyword evidence="4" id="KW-1185">Reference proteome</keyword>
<dbReference type="Gene3D" id="2.20.70.10">
    <property type="match status" value="1"/>
</dbReference>
<dbReference type="Gramene" id="PHT69481">
    <property type="protein sequence ID" value="PHT69481"/>
    <property type="gene ID" value="T459_28968"/>
</dbReference>
<accession>A0A2G2YIR6</accession>
<dbReference type="AlphaFoldDB" id="A0A2G2YIR6"/>
<dbReference type="PANTHER" id="PTHR11864">
    <property type="entry name" value="PRE-MRNA-PROCESSING PROTEIN PRP40"/>
    <property type="match status" value="1"/>
</dbReference>
<name>A0A2G2YIR6_CAPAN</name>
<dbReference type="PROSITE" id="PS50020">
    <property type="entry name" value="WW_DOMAIN_2"/>
    <property type="match status" value="1"/>
</dbReference>
<gene>
    <name evidence="3" type="ORF">T459_28968</name>
</gene>
<feature type="domain" description="WW" evidence="2">
    <location>
        <begin position="50"/>
        <end position="66"/>
    </location>
</feature>
<reference evidence="3 4" key="2">
    <citation type="journal article" date="2017" name="Genome Biol.">
        <title>New reference genome sequences of hot pepper reveal the massive evolution of plant disease-resistance genes by retroduplication.</title>
        <authorList>
            <person name="Kim S."/>
            <person name="Park J."/>
            <person name="Yeom S.I."/>
            <person name="Kim Y.M."/>
            <person name="Seo E."/>
            <person name="Kim K.T."/>
            <person name="Kim M.S."/>
            <person name="Lee J.M."/>
            <person name="Cheong K."/>
            <person name="Shin H.S."/>
            <person name="Kim S.B."/>
            <person name="Han K."/>
            <person name="Lee J."/>
            <person name="Park M."/>
            <person name="Lee H.A."/>
            <person name="Lee H.Y."/>
            <person name="Lee Y."/>
            <person name="Oh S."/>
            <person name="Lee J.H."/>
            <person name="Choi E."/>
            <person name="Choi E."/>
            <person name="Lee S.E."/>
            <person name="Jeon J."/>
            <person name="Kim H."/>
            <person name="Choi G."/>
            <person name="Song H."/>
            <person name="Lee J."/>
            <person name="Lee S.C."/>
            <person name="Kwon J.K."/>
            <person name="Lee H.Y."/>
            <person name="Koo N."/>
            <person name="Hong Y."/>
            <person name="Kim R.W."/>
            <person name="Kang W.H."/>
            <person name="Huh J.H."/>
            <person name="Kang B.C."/>
            <person name="Yang T.J."/>
            <person name="Lee Y.H."/>
            <person name="Bennetzen J.L."/>
            <person name="Choi D."/>
        </authorList>
    </citation>
    <scope>NUCLEOTIDE SEQUENCE [LARGE SCALE GENOMIC DNA]</scope>
    <source>
        <strain evidence="4">cv. CM334</strain>
    </source>
</reference>
<comment type="caution">
    <text evidence="3">The sequence shown here is derived from an EMBL/GenBank/DDBJ whole genome shotgun (WGS) entry which is preliminary data.</text>
</comment>
<dbReference type="PANTHER" id="PTHR11864:SF0">
    <property type="entry name" value="PRP40 PRE-MRNA PROCESSING FACTOR 40 HOMOLOG A (YEAST)"/>
    <property type="match status" value="1"/>
</dbReference>
<organism evidence="3 4">
    <name type="scientific">Capsicum annuum</name>
    <name type="common">Capsicum pepper</name>
    <dbReference type="NCBI Taxonomy" id="4072"/>
    <lineage>
        <taxon>Eukaryota</taxon>
        <taxon>Viridiplantae</taxon>
        <taxon>Streptophyta</taxon>
        <taxon>Embryophyta</taxon>
        <taxon>Tracheophyta</taxon>
        <taxon>Spermatophyta</taxon>
        <taxon>Magnoliopsida</taxon>
        <taxon>eudicotyledons</taxon>
        <taxon>Gunneridae</taxon>
        <taxon>Pentapetalae</taxon>
        <taxon>asterids</taxon>
        <taxon>lamiids</taxon>
        <taxon>Solanales</taxon>
        <taxon>Solanaceae</taxon>
        <taxon>Solanoideae</taxon>
        <taxon>Capsiceae</taxon>
        <taxon>Capsicum</taxon>
    </lineage>
</organism>
<dbReference type="Proteomes" id="UP000222542">
    <property type="component" value="Unassembled WGS sequence"/>
</dbReference>
<dbReference type="InterPro" id="IPR036020">
    <property type="entry name" value="WW_dom_sf"/>
</dbReference>
<dbReference type="CDD" id="cd00201">
    <property type="entry name" value="WW"/>
    <property type="match status" value="1"/>
</dbReference>
<sequence>MVRNACHGQGPGSGRDNMVSKHGSGSQVEKPPIPPLAGPALGTIPSMSLYYYNRRTRISTWEKPRELMTEMELALEKDTILHASDFGSISIVKTSSPGADGSLVSAQGDKSIPTVVLPAANLPTIMASESSSLSGKVSCPMIETVEMKNSSEPASPAVANSEKIGIVVTLENFVAPPISETTTTQDAIVYGDGFCL</sequence>
<dbReference type="InterPro" id="IPR001202">
    <property type="entry name" value="WW_dom"/>
</dbReference>
<dbReference type="InterPro" id="IPR039726">
    <property type="entry name" value="Prp40-like"/>
</dbReference>
<feature type="region of interest" description="Disordered" evidence="1">
    <location>
        <begin position="1"/>
        <end position="39"/>
    </location>
</feature>